<dbReference type="EMBL" id="CP020919">
    <property type="protein sequence ID" value="AWG25519.1"/>
    <property type="molecule type" value="Genomic_DNA"/>
</dbReference>
<protein>
    <submittedName>
        <fullName evidence="2">Uncharacterized protein</fullName>
    </submittedName>
</protein>
<feature type="transmembrane region" description="Helical" evidence="1">
    <location>
        <begin position="36"/>
        <end position="57"/>
    </location>
</feature>
<gene>
    <name evidence="2" type="ORF">FK004_09860</name>
</gene>
<dbReference type="KEGG" id="fki:FK004_09860"/>
<evidence type="ECO:0000313" key="2">
    <source>
        <dbReference type="EMBL" id="AWG25519.1"/>
    </source>
</evidence>
<name>A0A2S1LP72_9FLAO</name>
<feature type="transmembrane region" description="Helical" evidence="1">
    <location>
        <begin position="7"/>
        <end position="24"/>
    </location>
</feature>
<proteinExistence type="predicted"/>
<keyword evidence="1" id="KW-0472">Membrane</keyword>
<dbReference type="RefSeq" id="WP_108737109.1">
    <property type="nucleotide sequence ID" value="NZ_CP020919.1"/>
</dbReference>
<evidence type="ECO:0000256" key="1">
    <source>
        <dbReference type="SAM" id="Phobius"/>
    </source>
</evidence>
<dbReference type="AlphaFoldDB" id="A0A2S1LP72"/>
<keyword evidence="1" id="KW-1133">Transmembrane helix</keyword>
<dbReference type="Proteomes" id="UP000244677">
    <property type="component" value="Chromosome"/>
</dbReference>
<keyword evidence="3" id="KW-1185">Reference proteome</keyword>
<accession>A0A2S1LP72</accession>
<organism evidence="2 3">
    <name type="scientific">Flavobacterium kingsejongi</name>
    <dbReference type="NCBI Taxonomy" id="1678728"/>
    <lineage>
        <taxon>Bacteria</taxon>
        <taxon>Pseudomonadati</taxon>
        <taxon>Bacteroidota</taxon>
        <taxon>Flavobacteriia</taxon>
        <taxon>Flavobacteriales</taxon>
        <taxon>Flavobacteriaceae</taxon>
        <taxon>Flavobacterium</taxon>
    </lineage>
</organism>
<keyword evidence="1" id="KW-0812">Transmembrane</keyword>
<reference evidence="2 3" key="1">
    <citation type="submission" date="2017-04" db="EMBL/GenBank/DDBJ databases">
        <title>Complete genome sequence of Flavobacterium kingsejong AJ004.</title>
        <authorList>
            <person name="Lee P.C."/>
        </authorList>
    </citation>
    <scope>NUCLEOTIDE SEQUENCE [LARGE SCALE GENOMIC DNA]</scope>
    <source>
        <strain evidence="2 3">AJ004</strain>
    </source>
</reference>
<evidence type="ECO:0000313" key="3">
    <source>
        <dbReference type="Proteomes" id="UP000244677"/>
    </source>
</evidence>
<sequence>MKSITQLALIGAALQVLIQLYYLLNNALQFFTYNSQVQMVLGGLSLFSSCTFVAFFYQLYQKQVQKTQEDETRNDL</sequence>